<evidence type="ECO:0000259" key="5">
    <source>
        <dbReference type="Pfam" id="PF04542"/>
    </source>
</evidence>
<proteinExistence type="inferred from homology"/>
<dbReference type="Gene3D" id="1.10.1740.10">
    <property type="match status" value="1"/>
</dbReference>
<feature type="domain" description="RNA polymerase sigma factor 70 region 4 type 2" evidence="6">
    <location>
        <begin position="123"/>
        <end position="174"/>
    </location>
</feature>
<gene>
    <name evidence="7" type="ORF">P5G61_27125</name>
</gene>
<accession>A0ABT8JID6</accession>
<dbReference type="InterPro" id="IPR014284">
    <property type="entry name" value="RNA_pol_sigma-70_dom"/>
</dbReference>
<dbReference type="SUPFAM" id="SSF88659">
    <property type="entry name" value="Sigma3 and sigma4 domains of RNA polymerase sigma factors"/>
    <property type="match status" value="1"/>
</dbReference>
<evidence type="ECO:0000256" key="1">
    <source>
        <dbReference type="ARBA" id="ARBA00010641"/>
    </source>
</evidence>
<comment type="similarity">
    <text evidence="1">Belongs to the sigma-70 factor family. ECF subfamily.</text>
</comment>
<dbReference type="Pfam" id="PF04542">
    <property type="entry name" value="Sigma70_r2"/>
    <property type="match status" value="1"/>
</dbReference>
<evidence type="ECO:0000313" key="7">
    <source>
        <dbReference type="EMBL" id="MDN4604928.1"/>
    </source>
</evidence>
<name>A0ABT8JID6_9BACL</name>
<dbReference type="PANTHER" id="PTHR43133:SF60">
    <property type="entry name" value="RNA POLYMERASE SIGMA FACTOR SIGV"/>
    <property type="match status" value="1"/>
</dbReference>
<evidence type="ECO:0000259" key="6">
    <source>
        <dbReference type="Pfam" id="PF08281"/>
    </source>
</evidence>
<sequence>MEEARPSTAATEEIEIAVALVKAGNHEAYTSIIHRFEKPMYIYCYHLLKNREEAQDAVQEIFIKAYQDIHRYQPTVSFSAWLYKLAYHHSLNLLKKQHRRLRIMAHFKQQEETQEHIPEQKSAITELLAYLTPEERHILLLKAVEQYNFEEIAQIMDGKPATVRKKYQRLRQKLVEQATKQRRVGGLFAQSNE</sequence>
<reference evidence="7" key="1">
    <citation type="submission" date="2023-03" db="EMBL/GenBank/DDBJ databases">
        <title>MT1 and MT2 Draft Genomes of Novel Species.</title>
        <authorList>
            <person name="Venkateswaran K."/>
        </authorList>
    </citation>
    <scope>NUCLEOTIDE SEQUENCE</scope>
    <source>
        <strain evidence="7">F6_3S_P_1C</strain>
    </source>
</reference>
<dbReference type="PANTHER" id="PTHR43133">
    <property type="entry name" value="RNA POLYMERASE ECF-TYPE SIGMA FACTO"/>
    <property type="match status" value="1"/>
</dbReference>
<keyword evidence="4" id="KW-0804">Transcription</keyword>
<dbReference type="Pfam" id="PF08281">
    <property type="entry name" value="Sigma70_r4_2"/>
    <property type="match status" value="1"/>
</dbReference>
<dbReference type="InterPro" id="IPR007627">
    <property type="entry name" value="RNA_pol_sigma70_r2"/>
</dbReference>
<dbReference type="InterPro" id="IPR013324">
    <property type="entry name" value="RNA_pol_sigma_r3/r4-like"/>
</dbReference>
<dbReference type="Proteomes" id="UP001174205">
    <property type="component" value="Unassembled WGS sequence"/>
</dbReference>
<dbReference type="EMBL" id="JAROCD010000016">
    <property type="protein sequence ID" value="MDN4604928.1"/>
    <property type="molecule type" value="Genomic_DNA"/>
</dbReference>
<protein>
    <submittedName>
        <fullName evidence="7">Sigma-70 family RNA polymerase sigma factor</fullName>
    </submittedName>
</protein>
<organism evidence="7 8">
    <name type="scientific">Paenibacillus vandeheii</name>
    <dbReference type="NCBI Taxonomy" id="3035917"/>
    <lineage>
        <taxon>Bacteria</taxon>
        <taxon>Bacillati</taxon>
        <taxon>Bacillota</taxon>
        <taxon>Bacilli</taxon>
        <taxon>Bacillales</taxon>
        <taxon>Paenibacillaceae</taxon>
        <taxon>Paenibacillus</taxon>
    </lineage>
</organism>
<dbReference type="InterPro" id="IPR039425">
    <property type="entry name" value="RNA_pol_sigma-70-like"/>
</dbReference>
<evidence type="ECO:0000256" key="4">
    <source>
        <dbReference type="ARBA" id="ARBA00023163"/>
    </source>
</evidence>
<feature type="domain" description="RNA polymerase sigma-70 region 2" evidence="5">
    <location>
        <begin position="33"/>
        <end position="100"/>
    </location>
</feature>
<dbReference type="Gene3D" id="1.10.10.10">
    <property type="entry name" value="Winged helix-like DNA-binding domain superfamily/Winged helix DNA-binding domain"/>
    <property type="match status" value="1"/>
</dbReference>
<dbReference type="NCBIfam" id="TIGR02937">
    <property type="entry name" value="sigma70-ECF"/>
    <property type="match status" value="1"/>
</dbReference>
<keyword evidence="3" id="KW-0731">Sigma factor</keyword>
<dbReference type="InterPro" id="IPR013325">
    <property type="entry name" value="RNA_pol_sigma_r2"/>
</dbReference>
<evidence type="ECO:0000313" key="8">
    <source>
        <dbReference type="Proteomes" id="UP001174205"/>
    </source>
</evidence>
<keyword evidence="2" id="KW-0805">Transcription regulation</keyword>
<comment type="caution">
    <text evidence="7">The sequence shown here is derived from an EMBL/GenBank/DDBJ whole genome shotgun (WGS) entry which is preliminary data.</text>
</comment>
<dbReference type="SUPFAM" id="SSF88946">
    <property type="entry name" value="Sigma2 domain of RNA polymerase sigma factors"/>
    <property type="match status" value="1"/>
</dbReference>
<evidence type="ECO:0000256" key="2">
    <source>
        <dbReference type="ARBA" id="ARBA00023015"/>
    </source>
</evidence>
<dbReference type="RefSeq" id="WP_301249333.1">
    <property type="nucleotide sequence ID" value="NZ_JAROCD010000016.1"/>
</dbReference>
<dbReference type="InterPro" id="IPR013249">
    <property type="entry name" value="RNA_pol_sigma70_r4_t2"/>
</dbReference>
<evidence type="ECO:0000256" key="3">
    <source>
        <dbReference type="ARBA" id="ARBA00023082"/>
    </source>
</evidence>
<keyword evidence="8" id="KW-1185">Reference proteome</keyword>
<dbReference type="InterPro" id="IPR036388">
    <property type="entry name" value="WH-like_DNA-bd_sf"/>
</dbReference>